<gene>
    <name evidence="21" type="ORF">H4Q32_001265</name>
</gene>
<feature type="domain" description="Formyl transferase N-terminal" evidence="19">
    <location>
        <begin position="123"/>
        <end position="227"/>
    </location>
</feature>
<evidence type="ECO:0000256" key="9">
    <source>
        <dbReference type="ARBA" id="ARBA00022777"/>
    </source>
</evidence>
<dbReference type="SUPFAM" id="SSF56059">
    <property type="entry name" value="Glutathione synthetase ATP-binding domain-like"/>
    <property type="match status" value="1"/>
</dbReference>
<keyword evidence="7" id="KW-0808">Transferase</keyword>
<evidence type="ECO:0000256" key="1">
    <source>
        <dbReference type="ARBA" id="ARBA00004496"/>
    </source>
</evidence>
<comment type="similarity">
    <text evidence="2">Belongs to the histidine acid phosphatase family. VIP1 subfamily.</text>
</comment>
<dbReference type="InterPro" id="IPR029033">
    <property type="entry name" value="His_PPase_superfam"/>
</dbReference>
<feature type="compositionally biased region" description="Polar residues" evidence="18">
    <location>
        <begin position="1902"/>
        <end position="1912"/>
    </location>
</feature>
<evidence type="ECO:0000259" key="19">
    <source>
        <dbReference type="Pfam" id="PF00551"/>
    </source>
</evidence>
<dbReference type="Proteomes" id="UP000830375">
    <property type="component" value="Unassembled WGS sequence"/>
</dbReference>
<evidence type="ECO:0000256" key="14">
    <source>
        <dbReference type="ARBA" id="ARBA00040528"/>
    </source>
</evidence>
<feature type="region of interest" description="Disordered" evidence="18">
    <location>
        <begin position="1760"/>
        <end position="1883"/>
    </location>
</feature>
<evidence type="ECO:0000256" key="16">
    <source>
        <dbReference type="ARBA" id="ARBA00041594"/>
    </source>
</evidence>
<dbReference type="SUPFAM" id="SSF53328">
    <property type="entry name" value="Formyltransferase"/>
    <property type="match status" value="1"/>
</dbReference>
<reference evidence="21 22" key="1">
    <citation type="submission" date="2022-01" db="EMBL/GenBank/DDBJ databases">
        <title>A high-quality chromosome-level genome assembly of rohu carp, Labeo rohita.</title>
        <authorList>
            <person name="Arick M.A. II"/>
            <person name="Hsu C.-Y."/>
            <person name="Magbanua Z."/>
            <person name="Pechanova O."/>
            <person name="Grover C."/>
            <person name="Miller E."/>
            <person name="Thrash A."/>
            <person name="Ezzel L."/>
            <person name="Alam S."/>
            <person name="Benzie J."/>
            <person name="Hamilton M."/>
            <person name="Karsi A."/>
            <person name="Lawrence M.L."/>
            <person name="Peterson D.G."/>
        </authorList>
    </citation>
    <scope>NUCLEOTIDE SEQUENCE [LARGE SCALE GENOMIC DNA]</scope>
    <source>
        <strain evidence="22">BAU-BD-2019</strain>
        <tissue evidence="21">Blood</tissue>
    </source>
</reference>
<evidence type="ECO:0000256" key="18">
    <source>
        <dbReference type="SAM" id="MobiDB-lite"/>
    </source>
</evidence>
<keyword evidence="9 21" id="KW-0418">Kinase</keyword>
<dbReference type="InterPro" id="IPR036477">
    <property type="entry name" value="Formyl_transf_N_sf"/>
</dbReference>
<dbReference type="InterPro" id="IPR037446">
    <property type="entry name" value="His_Pase_VIP1"/>
</dbReference>
<comment type="catalytic activity">
    <reaction evidence="12">
        <text>1D-myo-inositol hexakisphosphate + ATP = 1-diphospho-1D-myo-inositol 2,3,4,5,6-pentakisphosphate + ADP</text>
        <dbReference type="Rhea" id="RHEA:37459"/>
        <dbReference type="ChEBI" id="CHEBI:30616"/>
        <dbReference type="ChEBI" id="CHEBI:58130"/>
        <dbReference type="ChEBI" id="CHEBI:74946"/>
        <dbReference type="ChEBI" id="CHEBI:456216"/>
        <dbReference type="EC" id="2.7.4.24"/>
    </reaction>
    <physiologicalReaction direction="left-to-right" evidence="12">
        <dbReference type="Rhea" id="RHEA:37460"/>
    </physiologicalReaction>
</comment>
<dbReference type="Gene3D" id="3.40.50.1240">
    <property type="entry name" value="Phosphoglycerate mutase-like"/>
    <property type="match status" value="1"/>
</dbReference>
<dbReference type="Pfam" id="PF18086">
    <property type="entry name" value="PPIP5K2_N"/>
    <property type="match status" value="1"/>
</dbReference>
<evidence type="ECO:0000256" key="5">
    <source>
        <dbReference type="ARBA" id="ARBA00022490"/>
    </source>
</evidence>
<dbReference type="EC" id="2.7.4.24" evidence="4"/>
<feature type="region of interest" description="Disordered" evidence="18">
    <location>
        <begin position="1899"/>
        <end position="1918"/>
    </location>
</feature>
<dbReference type="GO" id="GO:0016301">
    <property type="term" value="F:kinase activity"/>
    <property type="evidence" value="ECO:0007669"/>
    <property type="project" value="UniProtKB-KW"/>
</dbReference>
<dbReference type="PANTHER" id="PTHR12750">
    <property type="entry name" value="DIPHOSPHOINOSITOL PENTAKISPHOSPHATE KINASE"/>
    <property type="match status" value="1"/>
</dbReference>
<dbReference type="InterPro" id="IPR040557">
    <property type="entry name" value="VIP1_N"/>
</dbReference>
<organism evidence="21 22">
    <name type="scientific">Labeo rohita</name>
    <name type="common">Indian major carp</name>
    <name type="synonym">Cyprinus rohita</name>
    <dbReference type="NCBI Taxonomy" id="84645"/>
    <lineage>
        <taxon>Eukaryota</taxon>
        <taxon>Metazoa</taxon>
        <taxon>Chordata</taxon>
        <taxon>Craniata</taxon>
        <taxon>Vertebrata</taxon>
        <taxon>Euteleostomi</taxon>
        <taxon>Actinopterygii</taxon>
        <taxon>Neopterygii</taxon>
        <taxon>Teleostei</taxon>
        <taxon>Ostariophysi</taxon>
        <taxon>Cypriniformes</taxon>
        <taxon>Cyprinidae</taxon>
        <taxon>Labeoninae</taxon>
        <taxon>Labeonini</taxon>
        <taxon>Labeo</taxon>
    </lineage>
</organism>
<dbReference type="Gene3D" id="3.30.470.20">
    <property type="entry name" value="ATP-grasp fold, B domain"/>
    <property type="match status" value="1"/>
</dbReference>
<evidence type="ECO:0000256" key="4">
    <source>
        <dbReference type="ARBA" id="ARBA00012893"/>
    </source>
</evidence>
<comment type="caution">
    <text evidence="21">The sequence shown here is derived from an EMBL/GenBank/DDBJ whole genome shotgun (WGS) entry which is preliminary data.</text>
</comment>
<feature type="region of interest" description="Disordered" evidence="18">
    <location>
        <begin position="1157"/>
        <end position="1184"/>
    </location>
</feature>
<dbReference type="InterPro" id="IPR002376">
    <property type="entry name" value="Formyl_transf_N"/>
</dbReference>
<evidence type="ECO:0000256" key="15">
    <source>
        <dbReference type="ARBA" id="ARBA00041337"/>
    </source>
</evidence>
<name>A0ABQ8MHS5_LABRO</name>
<feature type="compositionally biased region" description="Low complexity" evidence="18">
    <location>
        <begin position="1760"/>
        <end position="1781"/>
    </location>
</feature>
<dbReference type="Gene3D" id="3.40.50.12230">
    <property type="match status" value="1"/>
</dbReference>
<dbReference type="Pfam" id="PF00551">
    <property type="entry name" value="Formyl_trans_N"/>
    <property type="match status" value="1"/>
</dbReference>
<evidence type="ECO:0000256" key="11">
    <source>
        <dbReference type="ARBA" id="ARBA00033696"/>
    </source>
</evidence>
<evidence type="ECO:0000256" key="7">
    <source>
        <dbReference type="ARBA" id="ARBA00022679"/>
    </source>
</evidence>
<dbReference type="EC" id="2.1.2.9" evidence="3"/>
<evidence type="ECO:0000256" key="12">
    <source>
        <dbReference type="ARBA" id="ARBA00034629"/>
    </source>
</evidence>
<dbReference type="EMBL" id="JACTAM010000007">
    <property type="protein sequence ID" value="KAI2662422.1"/>
    <property type="molecule type" value="Genomic_DNA"/>
</dbReference>
<evidence type="ECO:0000256" key="2">
    <source>
        <dbReference type="ARBA" id="ARBA00005609"/>
    </source>
</evidence>
<evidence type="ECO:0000259" key="20">
    <source>
        <dbReference type="Pfam" id="PF18086"/>
    </source>
</evidence>
<dbReference type="CDD" id="cd08646">
    <property type="entry name" value="FMT_core_Met-tRNA-FMT_N"/>
    <property type="match status" value="1"/>
</dbReference>
<comment type="function">
    <text evidence="13">Bifunctional inositol kinase that acts in concert with the IP6K kinases IP6K1, IP6K2 and IP6K3 to synthesize the diphosphate group-containing inositol pyrophosphates diphosphoinositol pentakisphosphate, PP-InsP5, and bis-diphosphoinositol tetrakisphosphate, (PP)2-InsP4. PP-InsP5 and (PP)2-InsP4, also respectively called InsP7 and InsP8, regulate a variety of cellular processes, including apoptosis, vesicle trafficking, cytoskeletal dynamics, exocytosis, insulin signaling and neutrophil activation. Phosphorylates inositol hexakisphosphate (InsP6) at position 1 to produce PP-InsP5 which is in turn phosphorylated by IP6Ks to produce (PP)2-InsP4. Alternatively, phosphorylates PP-InsP5 at position 1, produced by IP6Ks from InsP6, to produce (PP)2-InsP4. Activated when cells are exposed to hyperosmotic stress.</text>
</comment>
<proteinExistence type="inferred from homology"/>
<evidence type="ECO:0000313" key="22">
    <source>
        <dbReference type="Proteomes" id="UP000830375"/>
    </source>
</evidence>
<comment type="catalytic activity">
    <reaction evidence="11">
        <text>5-diphospho-1D-myo-inositol 1,2,3,4,6-pentakisphosphate + ATP + H(+) = 1,5-bis(diphospho)-1D-myo-inositol 2,3,4,6-tetrakisphosphate + ADP</text>
        <dbReference type="Rhea" id="RHEA:10276"/>
        <dbReference type="ChEBI" id="CHEBI:15378"/>
        <dbReference type="ChEBI" id="CHEBI:30616"/>
        <dbReference type="ChEBI" id="CHEBI:58628"/>
        <dbReference type="ChEBI" id="CHEBI:77983"/>
        <dbReference type="ChEBI" id="CHEBI:456216"/>
        <dbReference type="EC" id="2.7.4.24"/>
    </reaction>
    <physiologicalReaction direction="left-to-right" evidence="11">
        <dbReference type="Rhea" id="RHEA:10277"/>
    </physiologicalReaction>
</comment>
<keyword evidence="8" id="KW-0547">Nucleotide-binding</keyword>
<comment type="subcellular location">
    <subcellularLocation>
        <location evidence="1">Cytoplasm</location>
    </subcellularLocation>
</comment>
<dbReference type="Pfam" id="PF00328">
    <property type="entry name" value="His_Phos_2"/>
    <property type="match status" value="1"/>
</dbReference>
<protein>
    <recommendedName>
        <fullName evidence="14">Inositol hexakisphosphate and diphosphoinositol-pentakisphosphate kinase 1</fullName>
        <ecNumber evidence="3">2.1.2.9</ecNumber>
        <ecNumber evidence="4">2.7.4.24</ecNumber>
    </recommendedName>
    <alternativeName>
        <fullName evidence="16">Diphosphoinositol pentakisphosphate kinase 1</fullName>
    </alternativeName>
    <alternativeName>
        <fullName evidence="17">Histidine acid phosphatase domain-containing protein 2A</fullName>
    </alternativeName>
    <alternativeName>
        <fullName evidence="15">InsP6 and PP-IP5 kinase 1</fullName>
    </alternativeName>
</protein>
<keyword evidence="6" id="KW-0597">Phosphoprotein</keyword>
<dbReference type="CDD" id="cd07061">
    <property type="entry name" value="HP_HAP_like"/>
    <property type="match status" value="1"/>
</dbReference>
<evidence type="ECO:0000256" key="8">
    <source>
        <dbReference type="ARBA" id="ARBA00022741"/>
    </source>
</evidence>
<dbReference type="InterPro" id="IPR000560">
    <property type="entry name" value="His_Pase_clade-2"/>
</dbReference>
<evidence type="ECO:0000256" key="3">
    <source>
        <dbReference type="ARBA" id="ARBA00012261"/>
    </source>
</evidence>
<feature type="domain" description="VIP1 N-terminal" evidence="20">
    <location>
        <begin position="460"/>
        <end position="506"/>
    </location>
</feature>
<keyword evidence="5" id="KW-0963">Cytoplasm</keyword>
<evidence type="ECO:0000256" key="10">
    <source>
        <dbReference type="ARBA" id="ARBA00022840"/>
    </source>
</evidence>
<dbReference type="PANTHER" id="PTHR12750:SF11">
    <property type="entry name" value="INOSITOL HEXAKISPHOSPHATE AND DIPHOSPHOINOSITOL-PENTAKISPHOSPHATE KINASE 1"/>
    <property type="match status" value="1"/>
</dbReference>
<feature type="compositionally biased region" description="Low complexity" evidence="18">
    <location>
        <begin position="1811"/>
        <end position="1825"/>
    </location>
</feature>
<dbReference type="InterPro" id="IPR041711">
    <property type="entry name" value="Met-tRNA-FMT_N"/>
</dbReference>
<accession>A0ABQ8MHS5</accession>
<keyword evidence="22" id="KW-1185">Reference proteome</keyword>
<dbReference type="SUPFAM" id="SSF53254">
    <property type="entry name" value="Phosphoglycerate mutase-like"/>
    <property type="match status" value="1"/>
</dbReference>
<sequence length="2090" mass="233538">MWNLNYFKFIDQGRLLSQGLCSNCITRLRQYDSSHKRGLFLLSRNKSYVTHIQSASKSWRVLFFGSDEFALESLKRLHASRDDTKGGVIDSLEVVTLSRDAPVRRYAEQHRLPLHHWPDVDLSAQFDVGVVVSFGCLIKENLINKIPYGILNVHPSLLPRWRGPAPIFHTILHGDSVTGVTIMQIRPKRFDVGPILQQELYEVPKNCTADELGATLAVVGSRMLMDTLRHLPERIANRKEQPKEGASFAPKISSRMAWIIWEQHSCDYIDRLFRAIGSRIPLKTMWMGNPIKLLDFVGKCNDGWVGFKAVNFKKRLSAADFFNGYLHQSVLKKSPSTNTCLFHITVNLHFGRPNPAPLCLTNSPPLTRSTSDPTAAPAGWVQSWSGRVPLQLCVLVGSLPLWTVMSEPSSPGESQCGAPRFFVGCAEDESEGLDDYASMRTDMELYEDDLEDDSPPERQIVVGICCMMKKSKSKPMTQILERLCKFEYITVVIFPEDVILNEPVENITYRTECNLIEGEDQVEVNGEVFLKPFVEKPVSAEDHNVYIYYPTSAGGGSQRLFRKIGSRSSVYSPESSVRKTGSYIYEEFMPTDGTDVKVYTVGPDYAHAEARKSPALDGKVERDSEGKEIRYPVMLTAMEKLVARKVCLAFKQTVCGFDLLRANGHSYVCDVNGFSFFQIPWSIPTEAEDIPIVPTTSGTMMELRCVIAVIRHGDRKLKLKKPKQLQEVLDITRTLLADIGQHTDCEIEEKKSKLEQLKTVLEMYGHFSGINRKVQLTYLPHGQPKTSSEEEDTRKEGPSILLVLKWGGELTPAGRVQAEELGRAFRCMYPGGQGCGLLRLHSTYRHDLKIYASDEGRVQMTAAAFAKGLLALEGELTPILVQMVKSANMNGLLDNDIESLSGCQQRVKARLHEIMQKDEIFTEEDFDRLAPTCSSSLVNSMKAVENPVSMCDQVYTLVQSLTSQIRKRLEDPKSADLQLYHSETLEMMLQRWSKLERDFRMKSGRYDISKIPDIYDCVKYDVQHNSSLGLEDTLELFKLSRALANIVIPQIQLDLQRTHEDESVNKLHPLYSRGVLSPGRHVRTRLYFTSESHEEKDQQWKRAMDYLSAVSELNYMTQIVIMLYEDNNKDPSSEERFHVELHFSPGVKVSEEESAPMGFGFRPASAENDQKQTDPGSLENLVRDEPDRALPLSEAISTQRKSPLIRNRKTGSMEVLSESSSSKGGSYRLFPSCSRQSPEMKQSGLGSQCAGLFSTTVLGGSSSAPNLQDYARTHRKKFSSGSLTYKDGPDGVSHILLSCSPFHVWFIFMVLNVWCPKPHGVHGAIHCLSETMSLFFVICQIFPYWNALTTRFLPECSVCTLVVKPFVHKSLFSLPELGIASVNPSVKLTSYTPSRNPALHSSPYYQSHSFSSVTPSPSCTELLSMPAVKRFSVSFAKHPTNDNESEPLLDSTPMTEPFPCQHLSLLWYCWTYLNGFVHGEMVHLSLFYSINLLSNFAHKMTHLPQRFNHLSGGPTQVMIDLCPTAALIQSGEFSDSMLSNETVISFHVVPVRTPSPHPSAFQTPYSPLFSSLLCLFFLRTPGRAPGSPAAEALFHRPQYWPPVLFGQCFCPPPPSVLLPSPPLPQLVNLWPGPTRIPLRSALRRSLRALLCRDCSNGRYHSRLSFALVPLLFEACLCFLEKQLAMTRRCFEGCSMVPSIYPLETLHNSLSLKQVNEFLTTPSQPCLTPITSPQGTLTSLIECCPPLFQCASALIGHPDSSGPSSTVSSAGPSSPTTADTSPRFSFSEKITLTPQSSEEIHSAPHNNSHCVSSTSALSSTETSLPSEDPHPSIPSPILERPNEIAVDETDSAGQCPTESPCCEEALSPAPTEPSHLAESPPTESFCGLSSSLPVLLELRESSSEAGSSAQTPLTPEEPDEFFDTQETVDVWRGSPGTLPHPGTPLEVGAPHLTFNNETANESHFLYFSFYFCKTYSAVTVLNNEVVLFISMYSEREREMLLFKSKHCTVYDLYLISKKLTITEQWGIVGIARCCAKHCVRFSSTQETDGEGKKRWVLTDNRHVTQTVMSSSCEFSSQPPARSQHWNAAVIH</sequence>
<evidence type="ECO:0000313" key="21">
    <source>
        <dbReference type="EMBL" id="KAI2662422.1"/>
    </source>
</evidence>
<evidence type="ECO:0000256" key="13">
    <source>
        <dbReference type="ARBA" id="ARBA00037056"/>
    </source>
</evidence>
<keyword evidence="10" id="KW-0067">ATP-binding</keyword>
<feature type="compositionally biased region" description="Polar residues" evidence="18">
    <location>
        <begin position="1787"/>
        <end position="1796"/>
    </location>
</feature>
<evidence type="ECO:0000256" key="17">
    <source>
        <dbReference type="ARBA" id="ARBA00042121"/>
    </source>
</evidence>
<evidence type="ECO:0000256" key="6">
    <source>
        <dbReference type="ARBA" id="ARBA00022553"/>
    </source>
</evidence>